<name>A0ABP4WSB6_9MICO</name>
<protein>
    <submittedName>
        <fullName evidence="2">SgcJ/EcaC family oxidoreductase</fullName>
    </submittedName>
</protein>
<dbReference type="InterPro" id="IPR011944">
    <property type="entry name" value="Steroid_delta5-4_isomerase"/>
</dbReference>
<dbReference type="InterPro" id="IPR032710">
    <property type="entry name" value="NTF2-like_dom_sf"/>
</dbReference>
<keyword evidence="3" id="KW-1185">Reference proteome</keyword>
<dbReference type="Gene3D" id="3.10.450.50">
    <property type="match status" value="1"/>
</dbReference>
<evidence type="ECO:0000259" key="1">
    <source>
        <dbReference type="Pfam" id="PF12680"/>
    </source>
</evidence>
<accession>A0ABP4WSB6</accession>
<comment type="caution">
    <text evidence="2">The sequence shown here is derived from an EMBL/GenBank/DDBJ whole genome shotgun (WGS) entry which is preliminary data.</text>
</comment>
<dbReference type="InterPro" id="IPR037401">
    <property type="entry name" value="SnoaL-like"/>
</dbReference>
<dbReference type="NCBIfam" id="TIGR02246">
    <property type="entry name" value="SgcJ/EcaC family oxidoreductase"/>
    <property type="match status" value="1"/>
</dbReference>
<feature type="domain" description="SnoaL-like" evidence="1">
    <location>
        <begin position="20"/>
        <end position="110"/>
    </location>
</feature>
<gene>
    <name evidence="2" type="ORF">GCM10009747_18490</name>
</gene>
<dbReference type="Proteomes" id="UP001500506">
    <property type="component" value="Unassembled WGS sequence"/>
</dbReference>
<dbReference type="EMBL" id="BAAANH010000003">
    <property type="protein sequence ID" value="GAA1759750.1"/>
    <property type="molecule type" value="Genomic_DNA"/>
</dbReference>
<evidence type="ECO:0000313" key="2">
    <source>
        <dbReference type="EMBL" id="GAA1759750.1"/>
    </source>
</evidence>
<organism evidence="2 3">
    <name type="scientific">Agromyces humatus</name>
    <dbReference type="NCBI Taxonomy" id="279573"/>
    <lineage>
        <taxon>Bacteria</taxon>
        <taxon>Bacillati</taxon>
        <taxon>Actinomycetota</taxon>
        <taxon>Actinomycetes</taxon>
        <taxon>Micrococcales</taxon>
        <taxon>Microbacteriaceae</taxon>
        <taxon>Agromyces</taxon>
    </lineage>
</organism>
<sequence length="130" mass="14347">MSIIDTTEQSRLATRVLRVWADGIRAHEPNEVASVFTEDAVFQGFDPTHTVGRAGIAAYYDKQPVGLRAAFHIAEQRQIAADALLVYARVDFSPPDAAVIPVHLTAVLRRSAEAWLISHYHVSKIERPSG</sequence>
<proteinExistence type="predicted"/>
<dbReference type="RefSeq" id="WP_232499977.1">
    <property type="nucleotide sequence ID" value="NZ_BAAANH010000003.1"/>
</dbReference>
<dbReference type="Pfam" id="PF12680">
    <property type="entry name" value="SnoaL_2"/>
    <property type="match status" value="1"/>
</dbReference>
<dbReference type="SUPFAM" id="SSF54427">
    <property type="entry name" value="NTF2-like"/>
    <property type="match status" value="1"/>
</dbReference>
<reference evidence="3" key="1">
    <citation type="journal article" date="2019" name="Int. J. Syst. Evol. Microbiol.">
        <title>The Global Catalogue of Microorganisms (GCM) 10K type strain sequencing project: providing services to taxonomists for standard genome sequencing and annotation.</title>
        <authorList>
            <consortium name="The Broad Institute Genomics Platform"/>
            <consortium name="The Broad Institute Genome Sequencing Center for Infectious Disease"/>
            <person name="Wu L."/>
            <person name="Ma J."/>
        </authorList>
    </citation>
    <scope>NUCLEOTIDE SEQUENCE [LARGE SCALE GENOMIC DNA]</scope>
    <source>
        <strain evidence="3">JCM 14319</strain>
    </source>
</reference>
<evidence type="ECO:0000313" key="3">
    <source>
        <dbReference type="Proteomes" id="UP001500506"/>
    </source>
</evidence>